<name>A0A8T9C6B5_9HELO</name>
<keyword evidence="4 6" id="KW-1015">Disulfide bond</keyword>
<comment type="cofactor">
    <cofactor evidence="1">
        <name>Cu(2+)</name>
        <dbReference type="ChEBI" id="CHEBI:29036"/>
    </cofactor>
</comment>
<comment type="function">
    <text evidence="6">Lytic polysaccharide monooxygenase (LMPO) that depolymerizes crystalline and amorphous polysaccharides via the oxidation of scissile alpha- or beta-(1-4)-glycosidic bonds, yielding C1 and/or C4 oxidation products. Catalysis by LPMOs requires the reduction of the active-site copper from Cu(II) to Cu(I) by a reducing agent and H(2)O(2) or O(2) as a cosubstrate.</text>
</comment>
<evidence type="ECO:0000313" key="8">
    <source>
        <dbReference type="EMBL" id="TVY81198.1"/>
    </source>
</evidence>
<keyword evidence="6" id="KW-0119">Carbohydrate metabolism</keyword>
<keyword evidence="6" id="KW-0136">Cellulose degradation</keyword>
<dbReference type="EMBL" id="QGMK01000527">
    <property type="protein sequence ID" value="TVY81198.1"/>
    <property type="molecule type" value="Genomic_DNA"/>
</dbReference>
<dbReference type="AlphaFoldDB" id="A0A8T9C6B5"/>
<comment type="subcellular location">
    <subcellularLocation>
        <location evidence="2 6">Secreted</location>
    </subcellularLocation>
</comment>
<keyword evidence="5" id="KW-0325">Glycoprotein</keyword>
<keyword evidence="3 6" id="KW-0964">Secreted</keyword>
<keyword evidence="9" id="KW-1185">Reference proteome</keyword>
<dbReference type="InterPro" id="IPR049892">
    <property type="entry name" value="AA9"/>
</dbReference>
<dbReference type="EC" id="1.14.99.56" evidence="6"/>
<dbReference type="CDD" id="cd21175">
    <property type="entry name" value="LPMO_AA9"/>
    <property type="match status" value="1"/>
</dbReference>
<comment type="caution">
    <text evidence="8">The sequence shown here is derived from an EMBL/GenBank/DDBJ whole genome shotgun (WGS) entry which is preliminary data.</text>
</comment>
<feature type="domain" description="Auxiliary Activity family 9 catalytic" evidence="7">
    <location>
        <begin position="20"/>
        <end position="229"/>
    </location>
</feature>
<gene>
    <name evidence="8" type="primary">eglD_2</name>
    <name evidence="8" type="ORF">LSUE1_G005162</name>
</gene>
<evidence type="ECO:0000256" key="4">
    <source>
        <dbReference type="ARBA" id="ARBA00023157"/>
    </source>
</evidence>
<protein>
    <recommendedName>
        <fullName evidence="6">AA9 family lytic polysaccharide monooxygenase</fullName>
        <ecNumber evidence="6">1.14.99.56</ecNumber>
    </recommendedName>
    <alternativeName>
        <fullName evidence="6">Endo-beta-1,4-glucanase</fullName>
    </alternativeName>
    <alternativeName>
        <fullName evidence="6">Glycosyl hydrolase 61 family protein</fullName>
    </alternativeName>
</protein>
<evidence type="ECO:0000256" key="1">
    <source>
        <dbReference type="ARBA" id="ARBA00001973"/>
    </source>
</evidence>
<dbReference type="Pfam" id="PF03443">
    <property type="entry name" value="AA9"/>
    <property type="match status" value="1"/>
</dbReference>
<dbReference type="InterPro" id="IPR005103">
    <property type="entry name" value="AA9_LPMO"/>
</dbReference>
<dbReference type="PANTHER" id="PTHR33353:SF13">
    <property type="entry name" value="ENDOGLUCANASE II"/>
    <property type="match status" value="1"/>
</dbReference>
<comment type="domain">
    <text evidence="6">Has a modular structure: an endo-beta-1,4-glucanase catalytic module at the N-terminus, a linker rich in serines and threonines, and a C-terminal carbohydrate-binding module (CBM).</text>
</comment>
<proteinExistence type="predicted"/>
<dbReference type="GO" id="GO:0030245">
    <property type="term" value="P:cellulose catabolic process"/>
    <property type="evidence" value="ECO:0007669"/>
    <property type="project" value="UniProtKB-UniRule"/>
</dbReference>
<evidence type="ECO:0000256" key="6">
    <source>
        <dbReference type="RuleBase" id="RU368122"/>
    </source>
</evidence>
<organism evidence="8 9">
    <name type="scientific">Lachnellula suecica</name>
    <dbReference type="NCBI Taxonomy" id="602035"/>
    <lineage>
        <taxon>Eukaryota</taxon>
        <taxon>Fungi</taxon>
        <taxon>Dikarya</taxon>
        <taxon>Ascomycota</taxon>
        <taxon>Pezizomycotina</taxon>
        <taxon>Leotiomycetes</taxon>
        <taxon>Helotiales</taxon>
        <taxon>Lachnaceae</taxon>
        <taxon>Lachnellula</taxon>
    </lineage>
</organism>
<accession>A0A8T9C6B5</accession>
<evidence type="ECO:0000256" key="5">
    <source>
        <dbReference type="ARBA" id="ARBA00023180"/>
    </source>
</evidence>
<evidence type="ECO:0000256" key="3">
    <source>
        <dbReference type="ARBA" id="ARBA00022525"/>
    </source>
</evidence>
<sequence>MKAQSLLSSVFFAARTVSGHGMWQRLTVNGVDQGQLVGINPPAVNNPVLSVSGASIACNTGLKTPLSTTVVTVPAGAKVGAWFEHVIGGPQGANDADNPIAKSHKGPVIVYLAKVANAASATDYNNYQWFKVAEEGLNTATGTWGVDTMIAGNGWWNFTMPTCVAPGQYLMRVELIALHSAYAQGAAQFYMSCANIQVTGSGTATGTMVKFPGAYSATDPGIMLNIYSGTVPNNGGKAYPIPG</sequence>
<dbReference type="Gene3D" id="2.70.50.70">
    <property type="match status" value="1"/>
</dbReference>
<comment type="catalytic activity">
    <reaction evidence="6">
        <text>[(1-&gt;4)-beta-D-glucosyl]n+m + reduced acceptor + O2 = 4-dehydro-beta-D-glucosyl-[(1-&gt;4)-beta-D-glucosyl]n-1 + [(1-&gt;4)-beta-D-glucosyl]m + acceptor + H2O.</text>
        <dbReference type="EC" id="1.14.99.56"/>
    </reaction>
</comment>
<reference evidence="8 9" key="1">
    <citation type="submission" date="2018-05" db="EMBL/GenBank/DDBJ databases">
        <title>Genome sequencing and assembly of the regulated plant pathogen Lachnellula willkommii and related sister species for the development of diagnostic species identification markers.</title>
        <authorList>
            <person name="Giroux E."/>
            <person name="Bilodeau G."/>
        </authorList>
    </citation>
    <scope>NUCLEOTIDE SEQUENCE [LARGE SCALE GENOMIC DNA]</scope>
    <source>
        <strain evidence="8 9">CBS 268.59</strain>
    </source>
</reference>
<dbReference type="GO" id="GO:0008810">
    <property type="term" value="F:cellulase activity"/>
    <property type="evidence" value="ECO:0007669"/>
    <property type="project" value="UniProtKB-UniRule"/>
</dbReference>
<dbReference type="PANTHER" id="PTHR33353">
    <property type="entry name" value="PUTATIVE (AFU_ORTHOLOGUE AFUA_1G12560)-RELATED"/>
    <property type="match status" value="1"/>
</dbReference>
<dbReference type="GO" id="GO:0005576">
    <property type="term" value="C:extracellular region"/>
    <property type="evidence" value="ECO:0007669"/>
    <property type="project" value="UniProtKB-SubCell"/>
</dbReference>
<dbReference type="Proteomes" id="UP000469558">
    <property type="component" value="Unassembled WGS sequence"/>
</dbReference>
<evidence type="ECO:0000259" key="7">
    <source>
        <dbReference type="Pfam" id="PF03443"/>
    </source>
</evidence>
<keyword evidence="6" id="KW-0624">Polysaccharide degradation</keyword>
<dbReference type="GO" id="GO:0030248">
    <property type="term" value="F:cellulose binding"/>
    <property type="evidence" value="ECO:0007669"/>
    <property type="project" value="UniProtKB-UniRule"/>
</dbReference>
<dbReference type="OrthoDB" id="2525337at2759"/>
<evidence type="ECO:0000256" key="2">
    <source>
        <dbReference type="ARBA" id="ARBA00004613"/>
    </source>
</evidence>
<evidence type="ECO:0000313" key="9">
    <source>
        <dbReference type="Proteomes" id="UP000469558"/>
    </source>
</evidence>